<keyword evidence="3" id="KW-1185">Reference proteome</keyword>
<evidence type="ECO:0000313" key="3">
    <source>
        <dbReference type="Proteomes" id="UP001151760"/>
    </source>
</evidence>
<feature type="region of interest" description="Disordered" evidence="1">
    <location>
        <begin position="96"/>
        <end position="121"/>
    </location>
</feature>
<dbReference type="Proteomes" id="UP001151760">
    <property type="component" value="Unassembled WGS sequence"/>
</dbReference>
<reference evidence="2" key="1">
    <citation type="journal article" date="2022" name="Int. J. Mol. Sci.">
        <title>Draft Genome of Tanacetum Coccineum: Genomic Comparison of Closely Related Tanacetum-Family Plants.</title>
        <authorList>
            <person name="Yamashiro T."/>
            <person name="Shiraishi A."/>
            <person name="Nakayama K."/>
            <person name="Satake H."/>
        </authorList>
    </citation>
    <scope>NUCLEOTIDE SEQUENCE</scope>
</reference>
<organism evidence="2 3">
    <name type="scientific">Tanacetum coccineum</name>
    <dbReference type="NCBI Taxonomy" id="301880"/>
    <lineage>
        <taxon>Eukaryota</taxon>
        <taxon>Viridiplantae</taxon>
        <taxon>Streptophyta</taxon>
        <taxon>Embryophyta</taxon>
        <taxon>Tracheophyta</taxon>
        <taxon>Spermatophyta</taxon>
        <taxon>Magnoliopsida</taxon>
        <taxon>eudicotyledons</taxon>
        <taxon>Gunneridae</taxon>
        <taxon>Pentapetalae</taxon>
        <taxon>asterids</taxon>
        <taxon>campanulids</taxon>
        <taxon>Asterales</taxon>
        <taxon>Asteraceae</taxon>
        <taxon>Asteroideae</taxon>
        <taxon>Anthemideae</taxon>
        <taxon>Anthemidinae</taxon>
        <taxon>Tanacetum</taxon>
    </lineage>
</organism>
<reference evidence="2" key="2">
    <citation type="submission" date="2022-01" db="EMBL/GenBank/DDBJ databases">
        <authorList>
            <person name="Yamashiro T."/>
            <person name="Shiraishi A."/>
            <person name="Satake H."/>
            <person name="Nakayama K."/>
        </authorList>
    </citation>
    <scope>NUCLEOTIDE SEQUENCE</scope>
</reference>
<proteinExistence type="predicted"/>
<evidence type="ECO:0000313" key="2">
    <source>
        <dbReference type="EMBL" id="GJT56485.1"/>
    </source>
</evidence>
<name>A0ABQ5EZV4_9ASTR</name>
<protein>
    <submittedName>
        <fullName evidence="2">Uncharacterized protein</fullName>
    </submittedName>
</protein>
<comment type="caution">
    <text evidence="2">The sequence shown here is derived from an EMBL/GenBank/DDBJ whole genome shotgun (WGS) entry which is preliminary data.</text>
</comment>
<accession>A0ABQ5EZV4</accession>
<dbReference type="EMBL" id="BQNB010016849">
    <property type="protein sequence ID" value="GJT56485.1"/>
    <property type="molecule type" value="Genomic_DNA"/>
</dbReference>
<sequence length="121" mass="13317">MKSNACFLVSLTPQGHVLPYYTHPRRSVLGEENGDNAPSCSIGRNEANIQVILKATPSVDPASSNTFMEMYEKLFDKRYPYVDKVARMYLLDPSGLQNVMPDETGPTPSGGPRDTLTASYS</sequence>
<gene>
    <name evidence="2" type="ORF">Tco_0991539</name>
</gene>
<evidence type="ECO:0000256" key="1">
    <source>
        <dbReference type="SAM" id="MobiDB-lite"/>
    </source>
</evidence>